<protein>
    <recommendedName>
        <fullName evidence="1">Agenet-like domain-containing protein</fullName>
    </recommendedName>
</protein>
<proteinExistence type="predicted"/>
<accession>A0A9R1VFG0</accession>
<dbReference type="InterPro" id="IPR008395">
    <property type="entry name" value="Agenet-like_dom"/>
</dbReference>
<sequence>MENLVVQNLKVGQLAAFRTFERGYRCAWFRCKILDIVLETEMIKLEYCDFPGEGEFTNWVKIYERQIKKQLMVRPPYPKMYLKNEMPPVNSITKYVL</sequence>
<evidence type="ECO:0000259" key="1">
    <source>
        <dbReference type="Pfam" id="PF05641"/>
    </source>
</evidence>
<keyword evidence="3" id="KW-1185">Reference proteome</keyword>
<organism evidence="2 3">
    <name type="scientific">Lactuca sativa</name>
    <name type="common">Garden lettuce</name>
    <dbReference type="NCBI Taxonomy" id="4236"/>
    <lineage>
        <taxon>Eukaryota</taxon>
        <taxon>Viridiplantae</taxon>
        <taxon>Streptophyta</taxon>
        <taxon>Embryophyta</taxon>
        <taxon>Tracheophyta</taxon>
        <taxon>Spermatophyta</taxon>
        <taxon>Magnoliopsida</taxon>
        <taxon>eudicotyledons</taxon>
        <taxon>Gunneridae</taxon>
        <taxon>Pentapetalae</taxon>
        <taxon>asterids</taxon>
        <taxon>campanulids</taxon>
        <taxon>Asterales</taxon>
        <taxon>Asteraceae</taxon>
        <taxon>Cichorioideae</taxon>
        <taxon>Cichorieae</taxon>
        <taxon>Lactucinae</taxon>
        <taxon>Lactuca</taxon>
    </lineage>
</organism>
<dbReference type="Pfam" id="PF05641">
    <property type="entry name" value="Agenet"/>
    <property type="match status" value="1"/>
</dbReference>
<gene>
    <name evidence="2" type="ORF">LSAT_V11C500254840</name>
</gene>
<comment type="caution">
    <text evidence="2">The sequence shown here is derived from an EMBL/GenBank/DDBJ whole genome shotgun (WGS) entry which is preliminary data.</text>
</comment>
<dbReference type="EMBL" id="NBSK02000005">
    <property type="protein sequence ID" value="KAJ0205381.1"/>
    <property type="molecule type" value="Genomic_DNA"/>
</dbReference>
<dbReference type="AlphaFoldDB" id="A0A9R1VFG0"/>
<evidence type="ECO:0000313" key="2">
    <source>
        <dbReference type="EMBL" id="KAJ0205381.1"/>
    </source>
</evidence>
<dbReference type="PANTHER" id="PTHR36805:SF7">
    <property type="entry name" value="AGENET DOMAIN-CONTAINING PROTEIN"/>
    <property type="match status" value="1"/>
</dbReference>
<reference evidence="2 3" key="1">
    <citation type="journal article" date="2017" name="Nat. Commun.">
        <title>Genome assembly with in vitro proximity ligation data and whole-genome triplication in lettuce.</title>
        <authorList>
            <person name="Reyes-Chin-Wo S."/>
            <person name="Wang Z."/>
            <person name="Yang X."/>
            <person name="Kozik A."/>
            <person name="Arikit S."/>
            <person name="Song C."/>
            <person name="Xia L."/>
            <person name="Froenicke L."/>
            <person name="Lavelle D.O."/>
            <person name="Truco M.J."/>
            <person name="Xia R."/>
            <person name="Zhu S."/>
            <person name="Xu C."/>
            <person name="Xu H."/>
            <person name="Xu X."/>
            <person name="Cox K."/>
            <person name="Korf I."/>
            <person name="Meyers B.C."/>
            <person name="Michelmore R.W."/>
        </authorList>
    </citation>
    <scope>NUCLEOTIDE SEQUENCE [LARGE SCALE GENOMIC DNA]</scope>
    <source>
        <strain evidence="3">cv. Salinas</strain>
        <tissue evidence="2">Seedlings</tissue>
    </source>
</reference>
<feature type="domain" description="Agenet-like" evidence="1">
    <location>
        <begin position="18"/>
        <end position="78"/>
    </location>
</feature>
<dbReference type="Proteomes" id="UP000235145">
    <property type="component" value="Unassembled WGS sequence"/>
</dbReference>
<evidence type="ECO:0000313" key="3">
    <source>
        <dbReference type="Proteomes" id="UP000235145"/>
    </source>
</evidence>
<dbReference type="PANTHER" id="PTHR36805">
    <property type="entry name" value="AGENET DOMAIN-CONTAINING PROTEIN"/>
    <property type="match status" value="1"/>
</dbReference>
<name>A0A9R1VFG0_LACSA</name>